<gene>
    <name evidence="1" type="primary">107364398</name>
</gene>
<dbReference type="STRING" id="32264.T1KIB9"/>
<dbReference type="EnsemblMetazoa" id="tetur12g00790.1">
    <property type="protein sequence ID" value="tetur12g00790.1"/>
    <property type="gene ID" value="tetur12g00790"/>
</dbReference>
<accession>T1KIB9</accession>
<keyword evidence="2" id="KW-1185">Reference proteome</keyword>
<sequence>MSGSNLLKPLERQLQIAFPELRDQRAQRAASAIQQAWKLYKNRKRKRLTAALAKSKCNCTLCYFRDLCKRHRLLYLNRCATLIQATWLGHHTRKVALRDRDFRLIYRALQTANASATEETKLGYRFQTALTKLSNNSRGIHIEGDLCTMEIVTRLSPECCLKAAQSNVINMMIHILNEANRSEAHKPRIISSISILVNIAKFSKCSKYINDGEVIANVCLKMIKIHKKSDKILLGCATLLVLILRSAKLKEIITKDSMNRFTISSIVVNKPNDGKATDLLKMIKGNALKFEPYWNLKKGVKHQFTDRVTALTYLGILFGS</sequence>
<reference evidence="2" key="1">
    <citation type="submission" date="2011-08" db="EMBL/GenBank/DDBJ databases">
        <authorList>
            <person name="Rombauts S."/>
        </authorList>
    </citation>
    <scope>NUCLEOTIDE SEQUENCE</scope>
    <source>
        <strain evidence="2">London</strain>
    </source>
</reference>
<reference evidence="1" key="2">
    <citation type="submission" date="2015-06" db="UniProtKB">
        <authorList>
            <consortium name="EnsemblMetazoa"/>
        </authorList>
    </citation>
    <scope>IDENTIFICATION</scope>
</reference>
<organism evidence="1 2">
    <name type="scientific">Tetranychus urticae</name>
    <name type="common">Two-spotted spider mite</name>
    <dbReference type="NCBI Taxonomy" id="32264"/>
    <lineage>
        <taxon>Eukaryota</taxon>
        <taxon>Metazoa</taxon>
        <taxon>Ecdysozoa</taxon>
        <taxon>Arthropoda</taxon>
        <taxon>Chelicerata</taxon>
        <taxon>Arachnida</taxon>
        <taxon>Acari</taxon>
        <taxon>Acariformes</taxon>
        <taxon>Trombidiformes</taxon>
        <taxon>Prostigmata</taxon>
        <taxon>Eleutherengona</taxon>
        <taxon>Raphignathae</taxon>
        <taxon>Tetranychoidea</taxon>
        <taxon>Tetranychidae</taxon>
        <taxon>Tetranychus</taxon>
    </lineage>
</organism>
<dbReference type="OMA" id="CNCTLCY"/>
<dbReference type="AlphaFoldDB" id="T1KIB9"/>
<name>T1KIB9_TETUR</name>
<dbReference type="OrthoDB" id="6515918at2759"/>
<dbReference type="EMBL" id="CAEY01000112">
    <property type="status" value="NOT_ANNOTATED_CDS"/>
    <property type="molecule type" value="Genomic_DNA"/>
</dbReference>
<evidence type="ECO:0000313" key="1">
    <source>
        <dbReference type="EnsemblMetazoa" id="tetur12g00790.1"/>
    </source>
</evidence>
<protein>
    <submittedName>
        <fullName evidence="1">Uncharacterized protein</fullName>
    </submittedName>
</protein>
<dbReference type="KEGG" id="tut:107364398"/>
<dbReference type="eggNOG" id="KOG0165">
    <property type="taxonomic scope" value="Eukaryota"/>
</dbReference>
<proteinExistence type="predicted"/>
<dbReference type="Proteomes" id="UP000015104">
    <property type="component" value="Unassembled WGS sequence"/>
</dbReference>
<dbReference type="HOGENOM" id="CLU_869672_0_0_1"/>
<evidence type="ECO:0000313" key="2">
    <source>
        <dbReference type="Proteomes" id="UP000015104"/>
    </source>
</evidence>